<dbReference type="PATRIC" id="fig|265726.11.peg.178"/>
<organism evidence="1 2">
    <name type="scientific">Photobacterium halotolerans</name>
    <dbReference type="NCBI Taxonomy" id="265726"/>
    <lineage>
        <taxon>Bacteria</taxon>
        <taxon>Pseudomonadati</taxon>
        <taxon>Pseudomonadota</taxon>
        <taxon>Gammaproteobacteria</taxon>
        <taxon>Vibrionales</taxon>
        <taxon>Vibrionaceae</taxon>
        <taxon>Photobacterium</taxon>
    </lineage>
</organism>
<evidence type="ECO:0000313" key="1">
    <source>
        <dbReference type="EMBL" id="KKD01405.1"/>
    </source>
</evidence>
<dbReference type="RefSeq" id="WP_046218734.1">
    <property type="nucleotide sequence ID" value="NZ_JWYV01000001.1"/>
</dbReference>
<dbReference type="Proteomes" id="UP000033633">
    <property type="component" value="Unassembled WGS sequence"/>
</dbReference>
<comment type="caution">
    <text evidence="1">The sequence shown here is derived from an EMBL/GenBank/DDBJ whole genome shotgun (WGS) entry which is preliminary data.</text>
</comment>
<dbReference type="OrthoDB" id="5906124at2"/>
<sequence length="104" mass="11583">METITLTAEHSKTRSVHQVALSIMALAMESKDVLHVFIEYAPHVDAFDVFVYPSSVQHETENAGERLLSKTFYFSRDSIGALLSIEDQLTELVAEARDNAEVVA</sequence>
<gene>
    <name evidence="1" type="ORF">KY46_00825</name>
</gene>
<accession>A0A0F5VIS3</accession>
<dbReference type="EMBL" id="JWYV01000001">
    <property type="protein sequence ID" value="KKD01405.1"/>
    <property type="molecule type" value="Genomic_DNA"/>
</dbReference>
<evidence type="ECO:0000313" key="2">
    <source>
        <dbReference type="Proteomes" id="UP000033633"/>
    </source>
</evidence>
<dbReference type="STRING" id="265726.KY46_00825"/>
<name>A0A0F5VIS3_9GAMM</name>
<reference evidence="1 2" key="1">
    <citation type="submission" date="2014-12" db="EMBL/GenBank/DDBJ databases">
        <title>Mercury Reductase activity and rhizosphere competence traits in the genome of root associated Photobacterium halotolerans MELD1.</title>
        <authorList>
            <person name="Mathew D.C."/>
            <person name="Huang C.-C."/>
        </authorList>
    </citation>
    <scope>NUCLEOTIDE SEQUENCE [LARGE SCALE GENOMIC DNA]</scope>
    <source>
        <strain evidence="1 2">MELD1</strain>
    </source>
</reference>
<keyword evidence="2" id="KW-1185">Reference proteome</keyword>
<protein>
    <submittedName>
        <fullName evidence="1">Uncharacterized protein</fullName>
    </submittedName>
</protein>
<proteinExistence type="predicted"/>
<dbReference type="AlphaFoldDB" id="A0A0F5VIS3"/>